<evidence type="ECO:0000256" key="9">
    <source>
        <dbReference type="ARBA" id="ARBA00023242"/>
    </source>
</evidence>
<organism evidence="13 14">
    <name type="scientific">Alternaria atra</name>
    <dbReference type="NCBI Taxonomy" id="119953"/>
    <lineage>
        <taxon>Eukaryota</taxon>
        <taxon>Fungi</taxon>
        <taxon>Dikarya</taxon>
        <taxon>Ascomycota</taxon>
        <taxon>Pezizomycotina</taxon>
        <taxon>Dothideomycetes</taxon>
        <taxon>Pleosporomycetidae</taxon>
        <taxon>Pleosporales</taxon>
        <taxon>Pleosporineae</taxon>
        <taxon>Pleosporaceae</taxon>
        <taxon>Alternaria</taxon>
        <taxon>Alternaria sect. Ulocladioides</taxon>
    </lineage>
</organism>
<evidence type="ECO:0000256" key="2">
    <source>
        <dbReference type="ARBA" id="ARBA00006899"/>
    </source>
</evidence>
<protein>
    <recommendedName>
        <fullName evidence="15">RRN7-type domain-containing protein</fullName>
    </recommendedName>
</protein>
<comment type="caution">
    <text evidence="13">The sequence shown here is derived from an EMBL/GenBank/DDBJ whole genome shotgun (WGS) entry which is preliminary data.</text>
</comment>
<sequence>MSTKGPVCGVENCRSRRYEEGEDGYLYCQNGHQQAGLVRGEDDDDYVGAARTVTRKRKETEEDDKSTGKIYKGPRAFDLYLKCLQLILRHQLWYLTKDRGLPTELEAVTRDLWSLRIAQLGDRIASHDEESSEFQSQQQVFSTMESEDDATDNEKGHLRVTKEKRNRKLSAAPNLNDCLVLCYLGITTLRLPFTPGDIYAWVADGKMAYRRAIKLLPLAMRDRLPPAYRAVLDPSAPLTHTRFYKTLTDLQISYNRDHGLVWPVLNVPLLLFRYLKELALPLELYDATKRLGELLGYDFAPHYDGKKRLGIRHLAEAQLVSCLMICIKILYPLDNEKRFPKSSSEPTAAVMDWQAWCEQMKAAEEAGRGGNGHFTTEDLTKLQEKDVFQMNPQDMDQYLDFYADTFLDNAEIQRTRDVDDFRNALYDMFPIDTQTQHPPQEMSHGLPLGQKLDTVKATHGAIKTVPVVAEEDAEVLRAGQAYPIWKTEQDLPDAAKMLYEGAAKIAGLSVNMLTLAVVFTEARVEQWKKAQKRQA</sequence>
<dbReference type="Pfam" id="PF20645">
    <property type="entry name" value="Rrn7_cyclin_C"/>
    <property type="match status" value="1"/>
</dbReference>
<dbReference type="InterPro" id="IPR033599">
    <property type="entry name" value="TAF1B/Rrn7"/>
</dbReference>
<dbReference type="InterPro" id="IPR048538">
    <property type="entry name" value="Rrn7_cyclin_C"/>
</dbReference>
<comment type="subcellular location">
    <subcellularLocation>
        <location evidence="1">Nucleus</location>
        <location evidence="1">Nucleolus</location>
    </subcellularLocation>
</comment>
<comment type="similarity">
    <text evidence="2">Belongs to the RRN7/TAF1B family.</text>
</comment>
<evidence type="ECO:0000313" key="14">
    <source>
        <dbReference type="Proteomes" id="UP000676310"/>
    </source>
</evidence>
<evidence type="ECO:0000259" key="11">
    <source>
        <dbReference type="Pfam" id="PF20644"/>
    </source>
</evidence>
<evidence type="ECO:0000259" key="10">
    <source>
        <dbReference type="Pfam" id="PF11781"/>
    </source>
</evidence>
<feature type="domain" description="Rrn7/TAF1B N-terminal cyclin" evidence="11">
    <location>
        <begin position="84"/>
        <end position="217"/>
    </location>
</feature>
<dbReference type="GeneID" id="67014646"/>
<proteinExistence type="inferred from homology"/>
<keyword evidence="4" id="KW-0863">Zinc-finger</keyword>
<keyword evidence="3" id="KW-0479">Metal-binding</keyword>
<feature type="domain" description="Rrn7/TAF1B C-terminal cyclin" evidence="12">
    <location>
        <begin position="237"/>
        <end position="405"/>
    </location>
</feature>
<evidence type="ECO:0000256" key="3">
    <source>
        <dbReference type="ARBA" id="ARBA00022723"/>
    </source>
</evidence>
<name>A0A8J2HZQ1_9PLEO</name>
<dbReference type="GO" id="GO:0001164">
    <property type="term" value="F:RNA polymerase I core promoter sequence-specific DNA binding"/>
    <property type="evidence" value="ECO:0007669"/>
    <property type="project" value="InterPro"/>
</dbReference>
<dbReference type="GO" id="GO:0042790">
    <property type="term" value="P:nucleolar large rRNA transcription by RNA polymerase I"/>
    <property type="evidence" value="ECO:0007669"/>
    <property type="project" value="TreeGrafter"/>
</dbReference>
<evidence type="ECO:0000256" key="5">
    <source>
        <dbReference type="ARBA" id="ARBA00022833"/>
    </source>
</evidence>
<dbReference type="GO" id="GO:0008270">
    <property type="term" value="F:zinc ion binding"/>
    <property type="evidence" value="ECO:0007669"/>
    <property type="project" value="UniProtKB-KW"/>
</dbReference>
<dbReference type="EMBL" id="CAJRGZ010000016">
    <property type="protein sequence ID" value="CAG5153310.1"/>
    <property type="molecule type" value="Genomic_DNA"/>
</dbReference>
<dbReference type="PANTHER" id="PTHR31576:SF2">
    <property type="entry name" value="TATA BOX-BINDING PROTEIN-ASSOCIATED FACTOR RNA POLYMERASE I SUBUNIT B"/>
    <property type="match status" value="1"/>
</dbReference>
<evidence type="ECO:0000256" key="1">
    <source>
        <dbReference type="ARBA" id="ARBA00004604"/>
    </source>
</evidence>
<dbReference type="OrthoDB" id="428577at2759"/>
<dbReference type="PANTHER" id="PTHR31576">
    <property type="entry name" value="TATA BOX-BINDING PROTEIN-ASSOCIATED FACTOR RNA POLYMERASE I SUBUNIT B"/>
    <property type="match status" value="1"/>
</dbReference>
<evidence type="ECO:0000259" key="12">
    <source>
        <dbReference type="Pfam" id="PF20645"/>
    </source>
</evidence>
<evidence type="ECO:0000313" key="13">
    <source>
        <dbReference type="EMBL" id="CAG5153310.1"/>
    </source>
</evidence>
<dbReference type="RefSeq" id="XP_043166665.1">
    <property type="nucleotide sequence ID" value="XM_043310730.1"/>
</dbReference>
<dbReference type="Proteomes" id="UP000676310">
    <property type="component" value="Unassembled WGS sequence"/>
</dbReference>
<dbReference type="Pfam" id="PF11781">
    <property type="entry name" value="Zn_ribbon_RRN7"/>
    <property type="match status" value="1"/>
</dbReference>
<accession>A0A8J2HZQ1</accession>
<keyword evidence="8" id="KW-0804">Transcription</keyword>
<evidence type="ECO:0000256" key="6">
    <source>
        <dbReference type="ARBA" id="ARBA00023015"/>
    </source>
</evidence>
<feature type="domain" description="RRN7-type" evidence="10">
    <location>
        <begin position="3"/>
        <end position="36"/>
    </location>
</feature>
<dbReference type="AlphaFoldDB" id="A0A8J2HZQ1"/>
<dbReference type="Pfam" id="PF20644">
    <property type="entry name" value="Rrn7_cyclin_N"/>
    <property type="match status" value="1"/>
</dbReference>
<keyword evidence="9" id="KW-0539">Nucleus</keyword>
<keyword evidence="7" id="KW-0238">DNA-binding</keyword>
<keyword evidence="14" id="KW-1185">Reference proteome</keyword>
<reference evidence="13" key="1">
    <citation type="submission" date="2021-05" db="EMBL/GenBank/DDBJ databases">
        <authorList>
            <person name="Stam R."/>
        </authorList>
    </citation>
    <scope>NUCLEOTIDE SEQUENCE</scope>
    <source>
        <strain evidence="13">CS162</strain>
    </source>
</reference>
<keyword evidence="6" id="KW-0805">Transcription regulation</keyword>
<evidence type="ECO:0008006" key="15">
    <source>
        <dbReference type="Google" id="ProtNLM"/>
    </source>
</evidence>
<evidence type="ECO:0000256" key="4">
    <source>
        <dbReference type="ARBA" id="ARBA00022771"/>
    </source>
</evidence>
<gene>
    <name evidence="13" type="ORF">ALTATR162_LOCUS3124</name>
</gene>
<evidence type="ECO:0000256" key="8">
    <source>
        <dbReference type="ARBA" id="ARBA00023163"/>
    </source>
</evidence>
<dbReference type="InterPro" id="IPR021752">
    <property type="entry name" value="TF_Rrn7_Zf"/>
</dbReference>
<dbReference type="GO" id="GO:0070860">
    <property type="term" value="C:RNA polymerase I core factor complex"/>
    <property type="evidence" value="ECO:0007669"/>
    <property type="project" value="InterPro"/>
</dbReference>
<keyword evidence="5" id="KW-0862">Zinc</keyword>
<evidence type="ECO:0000256" key="7">
    <source>
        <dbReference type="ARBA" id="ARBA00023125"/>
    </source>
</evidence>
<dbReference type="InterPro" id="IPR048540">
    <property type="entry name" value="Rrn7_cyclin_N"/>
</dbReference>